<protein>
    <submittedName>
        <fullName evidence="2">Uncharacterized protein</fullName>
    </submittedName>
</protein>
<dbReference type="RefSeq" id="WP_068989503.1">
    <property type="nucleotide sequence ID" value="NZ_BMJN01000002.1"/>
</dbReference>
<reference evidence="2" key="2">
    <citation type="submission" date="2020-09" db="EMBL/GenBank/DDBJ databases">
        <authorList>
            <person name="Sun Q."/>
            <person name="Zhou Y."/>
        </authorList>
    </citation>
    <scope>NUCLEOTIDE SEQUENCE</scope>
    <source>
        <strain evidence="2">CGMCC 1.15533</strain>
    </source>
</reference>
<keyword evidence="1" id="KW-1133">Transmembrane helix</keyword>
<name>A0A917A3A9_9STRE</name>
<keyword evidence="1" id="KW-0812">Transmembrane</keyword>
<accession>A0A917A3A9</accession>
<evidence type="ECO:0000256" key="1">
    <source>
        <dbReference type="SAM" id="Phobius"/>
    </source>
</evidence>
<evidence type="ECO:0000313" key="3">
    <source>
        <dbReference type="Proteomes" id="UP000660801"/>
    </source>
</evidence>
<dbReference type="OrthoDB" id="2223516at2"/>
<comment type="caution">
    <text evidence="2">The sequence shown here is derived from an EMBL/GenBank/DDBJ whole genome shotgun (WGS) entry which is preliminary data.</text>
</comment>
<feature type="transmembrane region" description="Helical" evidence="1">
    <location>
        <begin position="81"/>
        <end position="99"/>
    </location>
</feature>
<dbReference type="AlphaFoldDB" id="A0A917A3A9"/>
<dbReference type="EMBL" id="BMJN01000002">
    <property type="protein sequence ID" value="GGE24282.1"/>
    <property type="molecule type" value="Genomic_DNA"/>
</dbReference>
<evidence type="ECO:0000313" key="2">
    <source>
        <dbReference type="EMBL" id="GGE24282.1"/>
    </source>
</evidence>
<dbReference type="Proteomes" id="UP000660801">
    <property type="component" value="Unassembled WGS sequence"/>
</dbReference>
<proteinExistence type="predicted"/>
<feature type="transmembrane region" description="Helical" evidence="1">
    <location>
        <begin position="27"/>
        <end position="44"/>
    </location>
</feature>
<keyword evidence="1" id="KW-0472">Membrane</keyword>
<reference evidence="2" key="1">
    <citation type="journal article" date="2014" name="Int. J. Syst. Evol. Microbiol.">
        <title>Complete genome sequence of Corynebacterium casei LMG S-19264T (=DSM 44701T), isolated from a smear-ripened cheese.</title>
        <authorList>
            <consortium name="US DOE Joint Genome Institute (JGI-PGF)"/>
            <person name="Walter F."/>
            <person name="Albersmeier A."/>
            <person name="Kalinowski J."/>
            <person name="Ruckert C."/>
        </authorList>
    </citation>
    <scope>NUCLEOTIDE SEQUENCE</scope>
    <source>
        <strain evidence="2">CGMCC 1.15533</strain>
    </source>
</reference>
<keyword evidence="3" id="KW-1185">Reference proteome</keyword>
<gene>
    <name evidence="2" type="ORF">GCM10011510_01730</name>
</gene>
<feature type="transmembrane region" description="Helical" evidence="1">
    <location>
        <begin position="56"/>
        <end position="75"/>
    </location>
</feature>
<sequence>MFQFLIFLYVTLPFLSALWMKERISALWRLVYAIPVSLVSLALLGQFTRVVSQGMFITGLVLLWFIRPLVGKFVFGQVHLSHFVVHGLISLLLVLGLFFF</sequence>
<organism evidence="2 3">
    <name type="scientific">Streptococcus himalayensis</name>
    <dbReference type="NCBI Taxonomy" id="1888195"/>
    <lineage>
        <taxon>Bacteria</taxon>
        <taxon>Bacillati</taxon>
        <taxon>Bacillota</taxon>
        <taxon>Bacilli</taxon>
        <taxon>Lactobacillales</taxon>
        <taxon>Streptococcaceae</taxon>
        <taxon>Streptococcus</taxon>
    </lineage>
</organism>